<proteinExistence type="predicted"/>
<evidence type="ECO:0000313" key="1">
    <source>
        <dbReference type="EMBL" id="CAE0506292.1"/>
    </source>
</evidence>
<sequence length="129" mass="14369">MDGEDENPHKKARVKKGKSDGQYLQKLGEVGATNKFQAKWYTEEPAQGQPHRQHWLVDKGKTEEGLVMAGCSLCSVTFQCRAQTVKSHESFWGTALHGHERDSWDNFDYCLSCNASAGQPLRSGNGTLL</sequence>
<reference evidence="1" key="1">
    <citation type="submission" date="2021-01" db="EMBL/GenBank/DDBJ databases">
        <authorList>
            <person name="Corre E."/>
            <person name="Pelletier E."/>
            <person name="Niang G."/>
            <person name="Scheremetjew M."/>
            <person name="Finn R."/>
            <person name="Kale V."/>
            <person name="Holt S."/>
            <person name="Cochrane G."/>
            <person name="Meng A."/>
            <person name="Brown T."/>
            <person name="Cohen L."/>
        </authorList>
    </citation>
    <scope>NUCLEOTIDE SEQUENCE</scope>
    <source>
        <strain evidence="1">CCMP1320</strain>
    </source>
</reference>
<gene>
    <name evidence="1" type="ORF">DTER00134_LOCUS21365</name>
</gene>
<protein>
    <submittedName>
        <fullName evidence="1">Uncharacterized protein</fullName>
    </submittedName>
</protein>
<dbReference type="EMBL" id="HBIP01035081">
    <property type="protein sequence ID" value="CAE0506292.1"/>
    <property type="molecule type" value="Transcribed_RNA"/>
</dbReference>
<name>A0A7S3R8Y0_DUNTE</name>
<organism evidence="1">
    <name type="scientific">Dunaliella tertiolecta</name>
    <name type="common">Green alga</name>
    <dbReference type="NCBI Taxonomy" id="3047"/>
    <lineage>
        <taxon>Eukaryota</taxon>
        <taxon>Viridiplantae</taxon>
        <taxon>Chlorophyta</taxon>
        <taxon>core chlorophytes</taxon>
        <taxon>Chlorophyceae</taxon>
        <taxon>CS clade</taxon>
        <taxon>Chlamydomonadales</taxon>
        <taxon>Dunaliellaceae</taxon>
        <taxon>Dunaliella</taxon>
    </lineage>
</organism>
<accession>A0A7S3R8Y0</accession>
<dbReference type="AlphaFoldDB" id="A0A7S3R8Y0"/>